<dbReference type="AlphaFoldDB" id="A0A2T2NNC3"/>
<reference evidence="2 3" key="1">
    <citation type="journal article" date="2018" name="Front. Microbiol.">
        <title>Genome-Wide Analysis of Corynespora cassiicola Leaf Fall Disease Putative Effectors.</title>
        <authorList>
            <person name="Lopez D."/>
            <person name="Ribeiro S."/>
            <person name="Label P."/>
            <person name="Fumanal B."/>
            <person name="Venisse J.S."/>
            <person name="Kohler A."/>
            <person name="de Oliveira R.R."/>
            <person name="Labutti K."/>
            <person name="Lipzen A."/>
            <person name="Lail K."/>
            <person name="Bauer D."/>
            <person name="Ohm R.A."/>
            <person name="Barry K.W."/>
            <person name="Spatafora J."/>
            <person name="Grigoriev I.V."/>
            <person name="Martin F.M."/>
            <person name="Pujade-Renaud V."/>
        </authorList>
    </citation>
    <scope>NUCLEOTIDE SEQUENCE [LARGE SCALE GENOMIC DNA]</scope>
    <source>
        <strain evidence="2 3">Philippines</strain>
    </source>
</reference>
<evidence type="ECO:0000313" key="2">
    <source>
        <dbReference type="EMBL" id="PSN66914.1"/>
    </source>
</evidence>
<dbReference type="Pfam" id="PF00646">
    <property type="entry name" value="F-box"/>
    <property type="match status" value="1"/>
</dbReference>
<proteinExistence type="predicted"/>
<dbReference type="SUPFAM" id="SSF81383">
    <property type="entry name" value="F-box domain"/>
    <property type="match status" value="1"/>
</dbReference>
<evidence type="ECO:0000313" key="3">
    <source>
        <dbReference type="Proteomes" id="UP000240883"/>
    </source>
</evidence>
<name>A0A2T2NNC3_CORCC</name>
<dbReference type="InterPro" id="IPR036047">
    <property type="entry name" value="F-box-like_dom_sf"/>
</dbReference>
<evidence type="ECO:0000259" key="1">
    <source>
        <dbReference type="Pfam" id="PF00646"/>
    </source>
</evidence>
<protein>
    <recommendedName>
        <fullName evidence="1">F-box domain-containing protein</fullName>
    </recommendedName>
</protein>
<sequence>MECFNNSTPSALFIPEILEMILEHLSPSDLLCKAQRVSFYWRSSIEQSPRLQRNAFLRLAKAAIPDELFEQQEGSITYFEKTFGLTNAKAKDMWLALRRTLAKDASQYGSVNSQAVFINNFLGQYASDQIVETIRARDLRKVNDIRTECLHPVLQGPAGESLFFTGYGDHLIIYPCDSWAARRDIGLGWFKDTISQLVPLMRDQPEASSWREAQITYPACTELSVCVPSLDGTFGEDTSLDHYKMIRHDGIRVEDLFEILIKGCSSSLRRCSEIEDWTEQGVAQFHDTLRVLFELDDC</sequence>
<dbReference type="OrthoDB" id="3800509at2759"/>
<organism evidence="2 3">
    <name type="scientific">Corynespora cassiicola Philippines</name>
    <dbReference type="NCBI Taxonomy" id="1448308"/>
    <lineage>
        <taxon>Eukaryota</taxon>
        <taxon>Fungi</taxon>
        <taxon>Dikarya</taxon>
        <taxon>Ascomycota</taxon>
        <taxon>Pezizomycotina</taxon>
        <taxon>Dothideomycetes</taxon>
        <taxon>Pleosporomycetidae</taxon>
        <taxon>Pleosporales</taxon>
        <taxon>Corynesporascaceae</taxon>
        <taxon>Corynespora</taxon>
    </lineage>
</organism>
<dbReference type="Proteomes" id="UP000240883">
    <property type="component" value="Unassembled WGS sequence"/>
</dbReference>
<dbReference type="InterPro" id="IPR001810">
    <property type="entry name" value="F-box_dom"/>
</dbReference>
<keyword evidence="3" id="KW-1185">Reference proteome</keyword>
<gene>
    <name evidence="2" type="ORF">BS50DRAFT_634370</name>
</gene>
<feature type="domain" description="F-box" evidence="1">
    <location>
        <begin position="15"/>
        <end position="50"/>
    </location>
</feature>
<accession>A0A2T2NNC3</accession>
<dbReference type="EMBL" id="KZ678135">
    <property type="protein sequence ID" value="PSN66914.1"/>
    <property type="molecule type" value="Genomic_DNA"/>
</dbReference>